<dbReference type="Proteomes" id="UP000326799">
    <property type="component" value="Unassembled WGS sequence"/>
</dbReference>
<reference evidence="1 2" key="1">
    <citation type="submission" date="2019-04" db="EMBL/GenBank/DDBJ databases">
        <title>Fungal friends and foes A comparative genomics study of 23 Aspergillus species from section Flavi.</title>
        <authorList>
            <consortium name="DOE Joint Genome Institute"/>
            <person name="Kjaerbolling I."/>
            <person name="Vesth T.C."/>
            <person name="Frisvad J.C."/>
            <person name="Nybo J.L."/>
            <person name="Theobald S."/>
            <person name="Kildgaard S."/>
            <person name="Petersen T.I."/>
            <person name="Kuo A."/>
            <person name="Sato A."/>
            <person name="Lyhne E.K."/>
            <person name="Kogle M.E."/>
            <person name="Wiebenga A."/>
            <person name="Kun R.S."/>
            <person name="Lubbers R.J."/>
            <person name="Makela M.R."/>
            <person name="Barry K."/>
            <person name="Chovatia M."/>
            <person name="Clum A."/>
            <person name="Daum C."/>
            <person name="Haridas S."/>
            <person name="He G."/>
            <person name="LaButti K."/>
            <person name="Lipzen A."/>
            <person name="Mondo S."/>
            <person name="Pangilinan J."/>
            <person name="Riley R."/>
            <person name="Salamov A."/>
            <person name="Simmons B.A."/>
            <person name="Magnuson J.K."/>
            <person name="Henrissat B."/>
            <person name="Mortensen U.H."/>
            <person name="Larsen T.O."/>
            <person name="De vries R.P."/>
            <person name="Grigoriev I.V."/>
            <person name="Machida M."/>
            <person name="Baker S.E."/>
            <person name="Andersen M.R."/>
        </authorList>
    </citation>
    <scope>NUCLEOTIDE SEQUENCE [LARGE SCALE GENOMIC DNA]</scope>
    <source>
        <strain evidence="1 2">CBS 126849</strain>
    </source>
</reference>
<gene>
    <name evidence="1" type="ORF">BDV33DRAFT_204950</name>
</gene>
<protein>
    <submittedName>
        <fullName evidence="1">Uncharacterized protein</fullName>
    </submittedName>
</protein>
<dbReference type="AlphaFoldDB" id="A0A5N6EQ58"/>
<sequence length="190" mass="20439">MTSRILAISLHLQPWFDESYAPLLKALASKAEFQRAETPTSAIELLAQLSEPSADLITDEALTLPENKAVWKAVLEYGPSWGRGRDHGPLSLIRSTEPPGTHFLPGRSQLGIWILPEDNHGIKPSRGDMWYITDDDSVVQSMVFPATKVNTAGETAVALAKVGTGNLGYVGDVNAEEGSNAVVLAMCGLL</sequence>
<evidence type="ECO:0000313" key="1">
    <source>
        <dbReference type="EMBL" id="KAB8218904.1"/>
    </source>
</evidence>
<dbReference type="EMBL" id="ML733444">
    <property type="protein sequence ID" value="KAB8218904.1"/>
    <property type="molecule type" value="Genomic_DNA"/>
</dbReference>
<proteinExistence type="predicted"/>
<keyword evidence="2" id="KW-1185">Reference proteome</keyword>
<organism evidence="1 2">
    <name type="scientific">Aspergillus novoparasiticus</name>
    <dbReference type="NCBI Taxonomy" id="986946"/>
    <lineage>
        <taxon>Eukaryota</taxon>
        <taxon>Fungi</taxon>
        <taxon>Dikarya</taxon>
        <taxon>Ascomycota</taxon>
        <taxon>Pezizomycotina</taxon>
        <taxon>Eurotiomycetes</taxon>
        <taxon>Eurotiomycetidae</taxon>
        <taxon>Eurotiales</taxon>
        <taxon>Aspergillaceae</taxon>
        <taxon>Aspergillus</taxon>
        <taxon>Aspergillus subgen. Circumdati</taxon>
    </lineage>
</organism>
<accession>A0A5N6EQ58</accession>
<name>A0A5N6EQ58_9EURO</name>
<evidence type="ECO:0000313" key="2">
    <source>
        <dbReference type="Proteomes" id="UP000326799"/>
    </source>
</evidence>